<sequence>MERALRKVGLKCKASLKSDMHTLEIAVQLHERLCQLMGGRCPALVLNQIHRKKMDPNRPLDDAAQGSRPAVLAFFEYHGFINATVYSFCGPSLFIDIHGHTHAKQRAELGYLVYSSRLRSGDFGPEDTSINSLVFHQRSHVTFENLLRGQRSLGGFMNREGLRATPSPNDRAPAPGDSYFSGGYSVQLHGSRSEGTMDAIQIEISREQRSDAGRPAFVEGLAKALRNFINTNKYA</sequence>
<name>R7ULD3_CAPTE</name>
<organism evidence="1">
    <name type="scientific">Capitella teleta</name>
    <name type="common">Polychaete worm</name>
    <dbReference type="NCBI Taxonomy" id="283909"/>
    <lineage>
        <taxon>Eukaryota</taxon>
        <taxon>Metazoa</taxon>
        <taxon>Spiralia</taxon>
        <taxon>Lophotrochozoa</taxon>
        <taxon>Annelida</taxon>
        <taxon>Polychaeta</taxon>
        <taxon>Sedentaria</taxon>
        <taxon>Scolecida</taxon>
        <taxon>Capitellidae</taxon>
        <taxon>Capitella</taxon>
    </lineage>
</organism>
<reference evidence="3" key="1">
    <citation type="submission" date="2012-12" db="EMBL/GenBank/DDBJ databases">
        <authorList>
            <person name="Hellsten U."/>
            <person name="Grimwood J."/>
            <person name="Chapman J.A."/>
            <person name="Shapiro H."/>
            <person name="Aerts A."/>
            <person name="Otillar R.P."/>
            <person name="Terry A.Y."/>
            <person name="Boore J.L."/>
            <person name="Simakov O."/>
            <person name="Marletaz F."/>
            <person name="Cho S.-J."/>
            <person name="Edsinger-Gonzales E."/>
            <person name="Havlak P."/>
            <person name="Kuo D.-H."/>
            <person name="Larsson T."/>
            <person name="Lv J."/>
            <person name="Arendt D."/>
            <person name="Savage R."/>
            <person name="Osoegawa K."/>
            <person name="de Jong P."/>
            <person name="Lindberg D.R."/>
            <person name="Seaver E.C."/>
            <person name="Weisblat D.A."/>
            <person name="Putnam N.H."/>
            <person name="Grigoriev I.V."/>
            <person name="Rokhsar D.S."/>
        </authorList>
    </citation>
    <scope>NUCLEOTIDE SEQUENCE</scope>
    <source>
        <strain evidence="3">I ESC-2004</strain>
    </source>
</reference>
<protein>
    <submittedName>
        <fullName evidence="1 2">Uncharacterized protein</fullName>
    </submittedName>
</protein>
<dbReference type="EMBL" id="AMQN01007270">
    <property type="status" value="NOT_ANNOTATED_CDS"/>
    <property type="molecule type" value="Genomic_DNA"/>
</dbReference>
<keyword evidence="3" id="KW-1185">Reference proteome</keyword>
<dbReference type="OMA" id="GRVARNC"/>
<accession>R7ULD3</accession>
<dbReference type="EMBL" id="KB300307">
    <property type="protein sequence ID" value="ELU06908.1"/>
    <property type="molecule type" value="Genomic_DNA"/>
</dbReference>
<evidence type="ECO:0000313" key="1">
    <source>
        <dbReference type="EMBL" id="ELU06908.1"/>
    </source>
</evidence>
<dbReference type="HOGENOM" id="CLU_063862_0_0_1"/>
<reference evidence="1 3" key="2">
    <citation type="journal article" date="2013" name="Nature">
        <title>Insights into bilaterian evolution from three spiralian genomes.</title>
        <authorList>
            <person name="Simakov O."/>
            <person name="Marletaz F."/>
            <person name="Cho S.J."/>
            <person name="Edsinger-Gonzales E."/>
            <person name="Havlak P."/>
            <person name="Hellsten U."/>
            <person name="Kuo D.H."/>
            <person name="Larsson T."/>
            <person name="Lv J."/>
            <person name="Arendt D."/>
            <person name="Savage R."/>
            <person name="Osoegawa K."/>
            <person name="de Jong P."/>
            <person name="Grimwood J."/>
            <person name="Chapman J.A."/>
            <person name="Shapiro H."/>
            <person name="Aerts A."/>
            <person name="Otillar R.P."/>
            <person name="Terry A.Y."/>
            <person name="Boore J.L."/>
            <person name="Grigoriev I.V."/>
            <person name="Lindberg D.R."/>
            <person name="Seaver E.C."/>
            <person name="Weisblat D.A."/>
            <person name="Putnam N.H."/>
            <person name="Rokhsar D.S."/>
        </authorList>
    </citation>
    <scope>NUCLEOTIDE SEQUENCE</scope>
    <source>
        <strain evidence="1 3">I ESC-2004</strain>
    </source>
</reference>
<dbReference type="EMBL" id="AMQN01007271">
    <property type="status" value="NOT_ANNOTATED_CDS"/>
    <property type="molecule type" value="Genomic_DNA"/>
</dbReference>
<proteinExistence type="predicted"/>
<dbReference type="Gene3D" id="3.40.630.40">
    <property type="entry name" value="Zn-dependent exopeptidases"/>
    <property type="match status" value="1"/>
</dbReference>
<dbReference type="AlphaFoldDB" id="R7ULD3"/>
<evidence type="ECO:0000313" key="2">
    <source>
        <dbReference type="EnsemblMetazoa" id="CapteP229272"/>
    </source>
</evidence>
<reference evidence="2" key="3">
    <citation type="submission" date="2015-06" db="UniProtKB">
        <authorList>
            <consortium name="EnsemblMetazoa"/>
        </authorList>
    </citation>
    <scope>IDENTIFICATION</scope>
</reference>
<gene>
    <name evidence="1" type="ORF">CAPTEDRAFT_229272</name>
</gene>
<evidence type="ECO:0000313" key="3">
    <source>
        <dbReference type="Proteomes" id="UP000014760"/>
    </source>
</evidence>
<dbReference type="Proteomes" id="UP000014760">
    <property type="component" value="Unassembled WGS sequence"/>
</dbReference>
<dbReference type="EnsemblMetazoa" id="CapteT229272">
    <property type="protein sequence ID" value="CapteP229272"/>
    <property type="gene ID" value="CapteG229272"/>
</dbReference>
<dbReference type="OrthoDB" id="71260at2759"/>